<reference evidence="1" key="2">
    <citation type="submission" date="2020-11" db="EMBL/GenBank/DDBJ databases">
        <authorList>
            <person name="McCartney M.A."/>
            <person name="Auch B."/>
            <person name="Kono T."/>
            <person name="Mallez S."/>
            <person name="Becker A."/>
            <person name="Gohl D.M."/>
            <person name="Silverstein K.A.T."/>
            <person name="Koren S."/>
            <person name="Bechman K.B."/>
            <person name="Herman A."/>
            <person name="Abrahante J.E."/>
            <person name="Garbe J."/>
        </authorList>
    </citation>
    <scope>NUCLEOTIDE SEQUENCE</scope>
    <source>
        <strain evidence="1">Duluth1</strain>
        <tissue evidence="1">Whole animal</tissue>
    </source>
</reference>
<evidence type="ECO:0000313" key="1">
    <source>
        <dbReference type="EMBL" id="KAH3738276.1"/>
    </source>
</evidence>
<comment type="caution">
    <text evidence="1">The sequence shown here is derived from an EMBL/GenBank/DDBJ whole genome shotgun (WGS) entry which is preliminary data.</text>
</comment>
<organism evidence="1 2">
    <name type="scientific">Dreissena polymorpha</name>
    <name type="common">Zebra mussel</name>
    <name type="synonym">Mytilus polymorpha</name>
    <dbReference type="NCBI Taxonomy" id="45954"/>
    <lineage>
        <taxon>Eukaryota</taxon>
        <taxon>Metazoa</taxon>
        <taxon>Spiralia</taxon>
        <taxon>Lophotrochozoa</taxon>
        <taxon>Mollusca</taxon>
        <taxon>Bivalvia</taxon>
        <taxon>Autobranchia</taxon>
        <taxon>Heteroconchia</taxon>
        <taxon>Euheterodonta</taxon>
        <taxon>Imparidentia</taxon>
        <taxon>Neoheterodontei</taxon>
        <taxon>Myida</taxon>
        <taxon>Dreissenoidea</taxon>
        <taxon>Dreissenidae</taxon>
        <taxon>Dreissena</taxon>
    </lineage>
</organism>
<protein>
    <submittedName>
        <fullName evidence="1">Uncharacterized protein</fullName>
    </submittedName>
</protein>
<dbReference type="EMBL" id="JAIWYP010000011">
    <property type="protein sequence ID" value="KAH3738276.1"/>
    <property type="molecule type" value="Genomic_DNA"/>
</dbReference>
<sequence>MVQSCPSFLTLNHRAHGHTRHARRPGAGMWRPIRSYPANWQCGQKESGHSCYRKKMECLIQSQSATTDTLPPSLWDFITTTTSWC</sequence>
<accession>A0A9D4D5G8</accession>
<gene>
    <name evidence="1" type="ORF">DPMN_044908</name>
</gene>
<dbReference type="Proteomes" id="UP000828390">
    <property type="component" value="Unassembled WGS sequence"/>
</dbReference>
<reference evidence="1" key="1">
    <citation type="journal article" date="2019" name="bioRxiv">
        <title>The Genome of the Zebra Mussel, Dreissena polymorpha: A Resource for Invasive Species Research.</title>
        <authorList>
            <person name="McCartney M.A."/>
            <person name="Auch B."/>
            <person name="Kono T."/>
            <person name="Mallez S."/>
            <person name="Zhang Y."/>
            <person name="Obille A."/>
            <person name="Becker A."/>
            <person name="Abrahante J.E."/>
            <person name="Garbe J."/>
            <person name="Badalamenti J.P."/>
            <person name="Herman A."/>
            <person name="Mangelson H."/>
            <person name="Liachko I."/>
            <person name="Sullivan S."/>
            <person name="Sone E.D."/>
            <person name="Koren S."/>
            <person name="Silverstein K.A.T."/>
            <person name="Beckman K.B."/>
            <person name="Gohl D.M."/>
        </authorList>
    </citation>
    <scope>NUCLEOTIDE SEQUENCE</scope>
    <source>
        <strain evidence="1">Duluth1</strain>
        <tissue evidence="1">Whole animal</tissue>
    </source>
</reference>
<keyword evidence="2" id="KW-1185">Reference proteome</keyword>
<name>A0A9D4D5G8_DREPO</name>
<evidence type="ECO:0000313" key="2">
    <source>
        <dbReference type="Proteomes" id="UP000828390"/>
    </source>
</evidence>
<dbReference type="AlphaFoldDB" id="A0A9D4D5G8"/>
<proteinExistence type="predicted"/>